<keyword evidence="2" id="KW-1185">Reference proteome</keyword>
<reference evidence="1 2" key="1">
    <citation type="journal article" date="2013" name="Genome Announc.">
        <title>Draft Genome Sequence of Winogradskyella psychrotolerans RS-3T, Isolated from the Marine Transect of Kongsfjorden, Ny-Alesund, Svalbard, Arctic Ocean.</title>
        <authorList>
            <person name="Kumar Pinnaka A."/>
            <person name="Ara S."/>
            <person name="Singh A."/>
            <person name="Shivaji S."/>
        </authorList>
    </citation>
    <scope>NUCLEOTIDE SEQUENCE [LARGE SCALE GENOMIC DNA]</scope>
    <source>
        <strain evidence="1 2">RS-3</strain>
    </source>
</reference>
<sequence length="197" mass="23473">MYLFQKNIKYNNQVKKLNLIKMIKYVSFLITIFFITTDLKAQSPKQDFTKAEEFYKNGIFTEAVTQTESVKKSLGKSNPKVEALLFMAYYKTEDYTKAKVAYETLKLMVPDNVENSDAFQLYKSTGEQLDKKLAEIQTAFEKKQNESTQSLYDDSKYEDRNAYKEDRIKRKRRFLITGWKKSKKIIKMRLLKFWNKY</sequence>
<dbReference type="Gene3D" id="1.25.40.10">
    <property type="entry name" value="Tetratricopeptide repeat domain"/>
    <property type="match status" value="1"/>
</dbReference>
<evidence type="ECO:0008006" key="3">
    <source>
        <dbReference type="Google" id="ProtNLM"/>
    </source>
</evidence>
<gene>
    <name evidence="1" type="ORF">ADIWIN_2952</name>
</gene>
<dbReference type="STRING" id="641526.ADIWIN_2952"/>
<protein>
    <recommendedName>
        <fullName evidence="3">Tetratricopeptide repeat protein</fullName>
    </recommendedName>
</protein>
<organism evidence="1 2">
    <name type="scientific">Winogradskyella psychrotolerans RS-3</name>
    <dbReference type="NCBI Taxonomy" id="641526"/>
    <lineage>
        <taxon>Bacteria</taxon>
        <taxon>Pseudomonadati</taxon>
        <taxon>Bacteroidota</taxon>
        <taxon>Flavobacteriia</taxon>
        <taxon>Flavobacteriales</taxon>
        <taxon>Flavobacteriaceae</taxon>
        <taxon>Winogradskyella</taxon>
    </lineage>
</organism>
<dbReference type="EMBL" id="ATMR01000128">
    <property type="protein sequence ID" value="EPR72113.1"/>
    <property type="molecule type" value="Genomic_DNA"/>
</dbReference>
<evidence type="ECO:0000313" key="1">
    <source>
        <dbReference type="EMBL" id="EPR72113.1"/>
    </source>
</evidence>
<dbReference type="InterPro" id="IPR011990">
    <property type="entry name" value="TPR-like_helical_dom_sf"/>
</dbReference>
<accession>S7X7U9</accession>
<dbReference type="AlphaFoldDB" id="S7X7U9"/>
<name>S7X7U9_9FLAO</name>
<proteinExistence type="predicted"/>
<dbReference type="Proteomes" id="UP000014962">
    <property type="component" value="Unassembled WGS sequence"/>
</dbReference>
<dbReference type="SUPFAM" id="SSF48452">
    <property type="entry name" value="TPR-like"/>
    <property type="match status" value="1"/>
</dbReference>
<evidence type="ECO:0000313" key="2">
    <source>
        <dbReference type="Proteomes" id="UP000014962"/>
    </source>
</evidence>
<comment type="caution">
    <text evidence="1">The sequence shown here is derived from an EMBL/GenBank/DDBJ whole genome shotgun (WGS) entry which is preliminary data.</text>
</comment>